<feature type="signal peptide" evidence="3">
    <location>
        <begin position="1"/>
        <end position="18"/>
    </location>
</feature>
<dbReference type="Pfam" id="PF01083">
    <property type="entry name" value="Cutinase"/>
    <property type="match status" value="1"/>
</dbReference>
<dbReference type="EMBL" id="ML996083">
    <property type="protein sequence ID" value="KAF2154855.1"/>
    <property type="molecule type" value="Genomic_DNA"/>
</dbReference>
<accession>A0A9P4J817</accession>
<dbReference type="InterPro" id="IPR000675">
    <property type="entry name" value="Cutinase/axe"/>
</dbReference>
<dbReference type="PANTHER" id="PTHR33630">
    <property type="entry name" value="CUTINASE RV1984C-RELATED-RELATED"/>
    <property type="match status" value="1"/>
</dbReference>
<dbReference type="SUPFAM" id="SSF53474">
    <property type="entry name" value="alpha/beta-Hydrolases"/>
    <property type="match status" value="1"/>
</dbReference>
<gene>
    <name evidence="4" type="ORF">K461DRAFT_276020</name>
</gene>
<evidence type="ECO:0000256" key="2">
    <source>
        <dbReference type="ARBA" id="ARBA00023157"/>
    </source>
</evidence>
<keyword evidence="2" id="KW-1015">Disulfide bond</keyword>
<sequence length="235" mass="24045">MFSKEVLTLVALAGLGLPTPLDLASRQSCPKVHVFGARETTASPGYGSSSTVVNLILNTYPGSTSEALSYPACGGQSSCGSVSYAQSVQQGVQAATTAINNYHTACPQTQLVLVGYSQGGQVFDDVLCGGGDSGESISSTAVPISSAAVAQIKAAIFQGDPRFVSGFSYEVGTCKAGGFDARPASFKCPSASKIQSYCDASDPYCCNGNNPATHQGYGNEYGQAALAFVKTKITA</sequence>
<dbReference type="GO" id="GO:0052689">
    <property type="term" value="F:carboxylic ester hydrolase activity"/>
    <property type="evidence" value="ECO:0007669"/>
    <property type="project" value="UniProtKB-ARBA"/>
</dbReference>
<dbReference type="Gene3D" id="3.40.50.1820">
    <property type="entry name" value="alpha/beta hydrolase"/>
    <property type="match status" value="1"/>
</dbReference>
<dbReference type="PANTHER" id="PTHR33630:SF13">
    <property type="entry name" value="ACETYLXYLAN ESTERASE"/>
    <property type="match status" value="1"/>
</dbReference>
<name>A0A9P4J817_9PEZI</name>
<evidence type="ECO:0000313" key="5">
    <source>
        <dbReference type="Proteomes" id="UP000799439"/>
    </source>
</evidence>
<keyword evidence="5" id="KW-1185">Reference proteome</keyword>
<dbReference type="InterPro" id="IPR029058">
    <property type="entry name" value="AB_hydrolase_fold"/>
</dbReference>
<evidence type="ECO:0000313" key="4">
    <source>
        <dbReference type="EMBL" id="KAF2154855.1"/>
    </source>
</evidence>
<keyword evidence="3" id="KW-0732">Signal</keyword>
<evidence type="ECO:0000256" key="1">
    <source>
        <dbReference type="ARBA" id="ARBA00022801"/>
    </source>
</evidence>
<dbReference type="OrthoDB" id="2586582at2759"/>
<comment type="caution">
    <text evidence="4">The sequence shown here is derived from an EMBL/GenBank/DDBJ whole genome shotgun (WGS) entry which is preliminary data.</text>
</comment>
<feature type="chain" id="PRO_5040170373" evidence="3">
    <location>
        <begin position="19"/>
        <end position="235"/>
    </location>
</feature>
<organism evidence="4 5">
    <name type="scientific">Myriangium duriaei CBS 260.36</name>
    <dbReference type="NCBI Taxonomy" id="1168546"/>
    <lineage>
        <taxon>Eukaryota</taxon>
        <taxon>Fungi</taxon>
        <taxon>Dikarya</taxon>
        <taxon>Ascomycota</taxon>
        <taxon>Pezizomycotina</taxon>
        <taxon>Dothideomycetes</taxon>
        <taxon>Dothideomycetidae</taxon>
        <taxon>Myriangiales</taxon>
        <taxon>Myriangiaceae</taxon>
        <taxon>Myriangium</taxon>
    </lineage>
</organism>
<proteinExistence type="predicted"/>
<dbReference type="Proteomes" id="UP000799439">
    <property type="component" value="Unassembled WGS sequence"/>
</dbReference>
<evidence type="ECO:0000256" key="3">
    <source>
        <dbReference type="SAM" id="SignalP"/>
    </source>
</evidence>
<reference evidence="4" key="1">
    <citation type="journal article" date="2020" name="Stud. Mycol.">
        <title>101 Dothideomycetes genomes: a test case for predicting lifestyles and emergence of pathogens.</title>
        <authorList>
            <person name="Haridas S."/>
            <person name="Albert R."/>
            <person name="Binder M."/>
            <person name="Bloem J."/>
            <person name="Labutti K."/>
            <person name="Salamov A."/>
            <person name="Andreopoulos B."/>
            <person name="Baker S."/>
            <person name="Barry K."/>
            <person name="Bills G."/>
            <person name="Bluhm B."/>
            <person name="Cannon C."/>
            <person name="Castanera R."/>
            <person name="Culley D."/>
            <person name="Daum C."/>
            <person name="Ezra D."/>
            <person name="Gonzalez J."/>
            <person name="Henrissat B."/>
            <person name="Kuo A."/>
            <person name="Liang C."/>
            <person name="Lipzen A."/>
            <person name="Lutzoni F."/>
            <person name="Magnuson J."/>
            <person name="Mondo S."/>
            <person name="Nolan M."/>
            <person name="Ohm R."/>
            <person name="Pangilinan J."/>
            <person name="Park H.-J."/>
            <person name="Ramirez L."/>
            <person name="Alfaro M."/>
            <person name="Sun H."/>
            <person name="Tritt A."/>
            <person name="Yoshinaga Y."/>
            <person name="Zwiers L.-H."/>
            <person name="Turgeon B."/>
            <person name="Goodwin S."/>
            <person name="Spatafora J."/>
            <person name="Crous P."/>
            <person name="Grigoriev I."/>
        </authorList>
    </citation>
    <scope>NUCLEOTIDE SEQUENCE</scope>
    <source>
        <strain evidence="4">CBS 260.36</strain>
    </source>
</reference>
<protein>
    <submittedName>
        <fullName evidence="4">Carbohydrate esterase family 5 protein</fullName>
    </submittedName>
</protein>
<dbReference type="SMART" id="SM01110">
    <property type="entry name" value="Cutinase"/>
    <property type="match status" value="1"/>
</dbReference>
<keyword evidence="1" id="KW-0378">Hydrolase</keyword>
<dbReference type="AlphaFoldDB" id="A0A9P4J817"/>